<gene>
    <name evidence="1" type="ORF">NE237_026963</name>
</gene>
<reference evidence="1" key="1">
    <citation type="journal article" date="2023" name="Plant J.">
        <title>The genome of the king protea, Protea cynaroides.</title>
        <authorList>
            <person name="Chang J."/>
            <person name="Duong T.A."/>
            <person name="Schoeman C."/>
            <person name="Ma X."/>
            <person name="Roodt D."/>
            <person name="Barker N."/>
            <person name="Li Z."/>
            <person name="Van de Peer Y."/>
            <person name="Mizrachi E."/>
        </authorList>
    </citation>
    <scope>NUCLEOTIDE SEQUENCE</scope>
    <source>
        <tissue evidence="1">Young leaves</tissue>
    </source>
</reference>
<dbReference type="EMBL" id="JAMYWD010000012">
    <property type="protein sequence ID" value="KAJ4950131.1"/>
    <property type="molecule type" value="Genomic_DNA"/>
</dbReference>
<dbReference type="AlphaFoldDB" id="A0A9Q0JSJ2"/>
<evidence type="ECO:0000313" key="2">
    <source>
        <dbReference type="Proteomes" id="UP001141806"/>
    </source>
</evidence>
<dbReference type="Proteomes" id="UP001141806">
    <property type="component" value="Unassembled WGS sequence"/>
</dbReference>
<proteinExistence type="predicted"/>
<evidence type="ECO:0000313" key="1">
    <source>
        <dbReference type="EMBL" id="KAJ4950131.1"/>
    </source>
</evidence>
<dbReference type="OrthoDB" id="1734412at2759"/>
<sequence length="99" mass="11528">MFSPHLWSESPADLLRFSWEKTWESCEISAVESFLSNSASSSVTFESLVKVSEDIHVKSKALYISGYGWNTELKQLTYHEDNVWKSYISEYPQAKYYNN</sequence>
<name>A0A9Q0JSJ2_9MAGN</name>
<protein>
    <submittedName>
        <fullName evidence="1">Uncharacterized protein</fullName>
    </submittedName>
</protein>
<comment type="caution">
    <text evidence="1">The sequence shown here is derived from an EMBL/GenBank/DDBJ whole genome shotgun (WGS) entry which is preliminary data.</text>
</comment>
<organism evidence="1 2">
    <name type="scientific">Protea cynaroides</name>
    <dbReference type="NCBI Taxonomy" id="273540"/>
    <lineage>
        <taxon>Eukaryota</taxon>
        <taxon>Viridiplantae</taxon>
        <taxon>Streptophyta</taxon>
        <taxon>Embryophyta</taxon>
        <taxon>Tracheophyta</taxon>
        <taxon>Spermatophyta</taxon>
        <taxon>Magnoliopsida</taxon>
        <taxon>Proteales</taxon>
        <taxon>Proteaceae</taxon>
        <taxon>Protea</taxon>
    </lineage>
</organism>
<accession>A0A9Q0JSJ2</accession>
<keyword evidence="2" id="KW-1185">Reference proteome</keyword>